<dbReference type="InterPro" id="IPR006439">
    <property type="entry name" value="HAD-SF_hydro_IA"/>
</dbReference>
<dbReference type="SFLD" id="SFLDG01129">
    <property type="entry name" value="C1.5:_HAD__Beta-PGM__Phosphata"/>
    <property type="match status" value="1"/>
</dbReference>
<keyword evidence="4" id="KW-0119">Carbohydrate metabolism</keyword>
<dbReference type="Proteomes" id="UP001589628">
    <property type="component" value="Unassembled WGS sequence"/>
</dbReference>
<dbReference type="InterPro" id="IPR050155">
    <property type="entry name" value="HAD-like_hydrolase_sf"/>
</dbReference>
<evidence type="ECO:0000256" key="3">
    <source>
        <dbReference type="ARBA" id="ARBA00022842"/>
    </source>
</evidence>
<dbReference type="Pfam" id="PF13419">
    <property type="entry name" value="HAD_2"/>
    <property type="match status" value="1"/>
</dbReference>
<evidence type="ECO:0000313" key="5">
    <source>
        <dbReference type="EMBL" id="MFB9885275.1"/>
    </source>
</evidence>
<dbReference type="InterPro" id="IPR036412">
    <property type="entry name" value="HAD-like_sf"/>
</dbReference>
<dbReference type="PANTHER" id="PTHR43434:SF23">
    <property type="entry name" value="PHOSPHOGLYCOLATE PHOSPHATASE"/>
    <property type="match status" value="1"/>
</dbReference>
<protein>
    <submittedName>
        <fullName evidence="5">HAD family hydrolase</fullName>
        <ecNumber evidence="5">3.-.-.-</ecNumber>
    </submittedName>
</protein>
<dbReference type="PANTHER" id="PTHR43434">
    <property type="entry name" value="PHOSPHOGLYCOLATE PHOSPHATASE"/>
    <property type="match status" value="1"/>
</dbReference>
<keyword evidence="3" id="KW-0460">Magnesium</keyword>
<dbReference type="InterPro" id="IPR023214">
    <property type="entry name" value="HAD_sf"/>
</dbReference>
<evidence type="ECO:0000313" key="6">
    <source>
        <dbReference type="Proteomes" id="UP001589628"/>
    </source>
</evidence>
<dbReference type="RefSeq" id="WP_027313138.1">
    <property type="nucleotide sequence ID" value="NZ_JBHLZN010000001.1"/>
</dbReference>
<accession>A0ABV5Z7L6</accession>
<reference evidence="5 6" key="1">
    <citation type="submission" date="2024-09" db="EMBL/GenBank/DDBJ databases">
        <authorList>
            <person name="Sun Q."/>
            <person name="Mori K."/>
        </authorList>
    </citation>
    <scope>NUCLEOTIDE SEQUENCE [LARGE SCALE GENOMIC DNA]</scope>
    <source>
        <strain evidence="5 6">ATCC 51285</strain>
    </source>
</reference>
<dbReference type="SUPFAM" id="SSF56784">
    <property type="entry name" value="HAD-like"/>
    <property type="match status" value="1"/>
</dbReference>
<keyword evidence="2 5" id="KW-0378">Hydrolase</keyword>
<keyword evidence="6" id="KW-1185">Reference proteome</keyword>
<evidence type="ECO:0000256" key="1">
    <source>
        <dbReference type="ARBA" id="ARBA00022723"/>
    </source>
</evidence>
<dbReference type="InterPro" id="IPR023198">
    <property type="entry name" value="PGP-like_dom2"/>
</dbReference>
<dbReference type="SFLD" id="SFLDS00003">
    <property type="entry name" value="Haloacid_Dehalogenase"/>
    <property type="match status" value="1"/>
</dbReference>
<dbReference type="EC" id="3.-.-.-" evidence="5"/>
<proteinExistence type="predicted"/>
<dbReference type="Gene3D" id="1.10.150.240">
    <property type="entry name" value="Putative phosphatase, domain 2"/>
    <property type="match status" value="1"/>
</dbReference>
<evidence type="ECO:0000256" key="4">
    <source>
        <dbReference type="ARBA" id="ARBA00023277"/>
    </source>
</evidence>
<dbReference type="NCBIfam" id="TIGR01549">
    <property type="entry name" value="HAD-SF-IA-v1"/>
    <property type="match status" value="1"/>
</dbReference>
<dbReference type="InterPro" id="IPR041492">
    <property type="entry name" value="HAD_2"/>
</dbReference>
<keyword evidence="1" id="KW-0479">Metal-binding</keyword>
<dbReference type="SFLD" id="SFLDG01135">
    <property type="entry name" value="C1.5.6:_HAD__Beta-PGM__Phospha"/>
    <property type="match status" value="1"/>
</dbReference>
<dbReference type="NCBIfam" id="TIGR01509">
    <property type="entry name" value="HAD-SF-IA-v3"/>
    <property type="match status" value="1"/>
</dbReference>
<organism evidence="5 6">
    <name type="scientific">Balneatrix alpica</name>
    <dbReference type="NCBI Taxonomy" id="75684"/>
    <lineage>
        <taxon>Bacteria</taxon>
        <taxon>Pseudomonadati</taxon>
        <taxon>Pseudomonadota</taxon>
        <taxon>Gammaproteobacteria</taxon>
        <taxon>Oceanospirillales</taxon>
        <taxon>Balneatrichaceae</taxon>
        <taxon>Balneatrix</taxon>
    </lineage>
</organism>
<dbReference type="Gene3D" id="3.40.50.1000">
    <property type="entry name" value="HAD superfamily/HAD-like"/>
    <property type="match status" value="1"/>
</dbReference>
<dbReference type="EMBL" id="JBHLZN010000001">
    <property type="protein sequence ID" value="MFB9885275.1"/>
    <property type="molecule type" value="Genomic_DNA"/>
</dbReference>
<comment type="caution">
    <text evidence="5">The sequence shown here is derived from an EMBL/GenBank/DDBJ whole genome shotgun (WGS) entry which is preliminary data.</text>
</comment>
<sequence>MKLPAAVLFDLDGTLLDTAADFVAVVNSMREQRGLSRRPDELIRAQVSNGSSALIRDGFGLASDHPDFAPLRQELLDQYLAHISVHTRPFPGIAECLALLGQHNIPWGIVTNKPRLYSEALLNKQPLMHNCAVLVCPDDVRHSKPHPEPLLKACHTLGVAPVDTMYIGDHQRDIEAGRAAGMFTIAAAYGYIEESQPSEWQADLLVETAISLTEWLATLLSQKEPK</sequence>
<evidence type="ECO:0000256" key="2">
    <source>
        <dbReference type="ARBA" id="ARBA00022801"/>
    </source>
</evidence>
<name>A0ABV5Z7L6_9GAMM</name>
<gene>
    <name evidence="5" type="ORF">ACFFLH_02450</name>
</gene>
<dbReference type="GO" id="GO:0016787">
    <property type="term" value="F:hydrolase activity"/>
    <property type="evidence" value="ECO:0007669"/>
    <property type="project" value="UniProtKB-KW"/>
</dbReference>